<keyword evidence="2" id="KW-1185">Reference proteome</keyword>
<evidence type="ECO:0000313" key="1">
    <source>
        <dbReference type="EMBL" id="KAI8442117.1"/>
    </source>
</evidence>
<organism evidence="1 2">
    <name type="scientific">Choristoneura fumiferana</name>
    <name type="common">Spruce budworm moth</name>
    <name type="synonym">Archips fumiferana</name>
    <dbReference type="NCBI Taxonomy" id="7141"/>
    <lineage>
        <taxon>Eukaryota</taxon>
        <taxon>Metazoa</taxon>
        <taxon>Ecdysozoa</taxon>
        <taxon>Arthropoda</taxon>
        <taxon>Hexapoda</taxon>
        <taxon>Insecta</taxon>
        <taxon>Pterygota</taxon>
        <taxon>Neoptera</taxon>
        <taxon>Endopterygota</taxon>
        <taxon>Lepidoptera</taxon>
        <taxon>Glossata</taxon>
        <taxon>Ditrysia</taxon>
        <taxon>Tortricoidea</taxon>
        <taxon>Tortricidae</taxon>
        <taxon>Tortricinae</taxon>
        <taxon>Choristoneura</taxon>
    </lineage>
</organism>
<comment type="caution">
    <text evidence="1">The sequence shown here is derived from an EMBL/GenBank/DDBJ whole genome shotgun (WGS) entry which is preliminary data.</text>
</comment>
<gene>
    <name evidence="1" type="ORF">MSG28_005743</name>
</gene>
<proteinExistence type="predicted"/>
<dbReference type="EMBL" id="CM046109">
    <property type="protein sequence ID" value="KAI8442117.1"/>
    <property type="molecule type" value="Genomic_DNA"/>
</dbReference>
<sequence length="859" mass="95739">MNETAMNGDDNINDFLPSILNPRTIKKENVCLTQNAPLKKQLFNNLTTNESGYLNSTASRISSIRKEKDLVLVDERNKENNCNLNATDTILTTITKRHDFFTDFDLANASTVDLLSLQDQIITSPIQKSNINVNNWELKNQFITSVPKKTKVSEDQTSLDFSVFEDLANSWNPADENNVKIVDILGQNSLKSGSSATELSECDAIVEYDLNDESYVAISFGVSNCKCVDVTTKNSCIKRLKVTNKDNNINVDCELKEFQTLSCEESELDENMNETVSPNLQKRAGVAVNLEIKKKKPSTEDAIENSKVLILKTDAIEKLSHVIVQPPNYTLVKRQIFDRNKFQSISRNTVGQAKDRKNGKSASTLRQIPIDCFLAKDKKRAGRDDTDDVILVSDDETEMSKNIGVADALKCDRGGRALYKFDWKGNESPRAGRVQSCKTDTISPKRQDVKPSSSEAPRAPSLRAKNESISSHSPRKNVEAVPFNMATKTKSGRASGSARSVPYHKIVAGTHYAVDAFSYGDIPNVKHYFLTHFHSDHYSGLKKSFNKLLYCSEITGDLCVSRLGVNPKCIHVLTLDNTIRIEGDEVTAVDANHCPGAVMLIFALSIGKTVLHTGDFRANPAMESYPLFWNTDIHTIYLDTTYCNSRYDFPTQDQSLEMALSLLRQKKMALEKVGKKFSSVLIVCGTYTIGKEKFFLGMARRVGCSVWACPEKDKVLQAVEGRSFSHAPAQSCQLHVVPMRDLSIDKLKSYLESLHGTFTEVVAFKPSGWENGKNSTVEKDNVTIHGIPYSEHSSFSELVRFVNFLKPKQVVPTVGISGGIKAVQKYFPCPLVCKEEIGSQSKVTDYYSIQNRQQMSAVT</sequence>
<name>A0ACC0L030_CHOFU</name>
<reference evidence="1 2" key="1">
    <citation type="journal article" date="2022" name="Genome Biol. Evol.">
        <title>The Spruce Budworm Genome: Reconstructing the Evolutionary History of Antifreeze Proteins.</title>
        <authorList>
            <person name="Beliveau C."/>
            <person name="Gagne P."/>
            <person name="Picq S."/>
            <person name="Vernygora O."/>
            <person name="Keeling C.I."/>
            <person name="Pinkney K."/>
            <person name="Doucet D."/>
            <person name="Wen F."/>
            <person name="Johnston J.S."/>
            <person name="Maaroufi H."/>
            <person name="Boyle B."/>
            <person name="Laroche J."/>
            <person name="Dewar K."/>
            <person name="Juretic N."/>
            <person name="Blackburn G."/>
            <person name="Nisole A."/>
            <person name="Brunet B."/>
            <person name="Brandao M."/>
            <person name="Lumley L."/>
            <person name="Duan J."/>
            <person name="Quan G."/>
            <person name="Lucarotti C.J."/>
            <person name="Roe A.D."/>
            <person name="Sperling F.A.H."/>
            <person name="Levesque R.C."/>
            <person name="Cusson M."/>
        </authorList>
    </citation>
    <scope>NUCLEOTIDE SEQUENCE [LARGE SCALE GENOMIC DNA]</scope>
    <source>
        <strain evidence="1">Glfc:IPQL:Cfum</strain>
    </source>
</reference>
<dbReference type="Proteomes" id="UP001064048">
    <property type="component" value="Chromosome 9"/>
</dbReference>
<accession>A0ACC0L030</accession>
<evidence type="ECO:0000313" key="2">
    <source>
        <dbReference type="Proteomes" id="UP001064048"/>
    </source>
</evidence>
<protein>
    <submittedName>
        <fullName evidence="1">Uncharacterized protein</fullName>
    </submittedName>
</protein>